<reference evidence="2 3" key="1">
    <citation type="submission" date="2024-10" db="EMBL/GenBank/DDBJ databases">
        <title>Updated reference genomes for cyclostephanoid diatoms.</title>
        <authorList>
            <person name="Roberts W.R."/>
            <person name="Alverson A.J."/>
        </authorList>
    </citation>
    <scope>NUCLEOTIDE SEQUENCE [LARGE SCALE GENOMIC DNA]</scope>
    <source>
        <strain evidence="2 3">AJA232-27</strain>
    </source>
</reference>
<dbReference type="Proteomes" id="UP001530293">
    <property type="component" value="Unassembled WGS sequence"/>
</dbReference>
<name>A0ABD3MP73_9STRA</name>
<comment type="caution">
    <text evidence="2">The sequence shown here is derived from an EMBL/GenBank/DDBJ whole genome shotgun (WGS) entry which is preliminary data.</text>
</comment>
<proteinExistence type="predicted"/>
<accession>A0ABD3MP73</accession>
<dbReference type="SUPFAM" id="SSF52540">
    <property type="entry name" value="P-loop containing nucleoside triphosphate hydrolases"/>
    <property type="match status" value="1"/>
</dbReference>
<dbReference type="AlphaFoldDB" id="A0ABD3MP73"/>
<evidence type="ECO:0008006" key="4">
    <source>
        <dbReference type="Google" id="ProtNLM"/>
    </source>
</evidence>
<organism evidence="2 3">
    <name type="scientific">Discostella pseudostelligera</name>
    <dbReference type="NCBI Taxonomy" id="259834"/>
    <lineage>
        <taxon>Eukaryota</taxon>
        <taxon>Sar</taxon>
        <taxon>Stramenopiles</taxon>
        <taxon>Ochrophyta</taxon>
        <taxon>Bacillariophyta</taxon>
        <taxon>Coscinodiscophyceae</taxon>
        <taxon>Thalassiosirophycidae</taxon>
        <taxon>Stephanodiscales</taxon>
        <taxon>Stephanodiscaceae</taxon>
        <taxon>Discostella</taxon>
    </lineage>
</organism>
<feature type="transmembrane region" description="Helical" evidence="1">
    <location>
        <begin position="28"/>
        <end position="50"/>
    </location>
</feature>
<gene>
    <name evidence="2" type="ORF">ACHAWU_009676</name>
</gene>
<keyword evidence="1" id="KW-0812">Transmembrane</keyword>
<evidence type="ECO:0000313" key="2">
    <source>
        <dbReference type="EMBL" id="KAL3765708.1"/>
    </source>
</evidence>
<protein>
    <recommendedName>
        <fullName evidence="4">Sulfotransferase domain-containing protein</fullName>
    </recommendedName>
</protein>
<keyword evidence="1" id="KW-1133">Transmembrane helix</keyword>
<evidence type="ECO:0000256" key="1">
    <source>
        <dbReference type="SAM" id="Phobius"/>
    </source>
</evidence>
<keyword evidence="3" id="KW-1185">Reference proteome</keyword>
<keyword evidence="1" id="KW-0472">Membrane</keyword>
<dbReference type="InterPro" id="IPR027417">
    <property type="entry name" value="P-loop_NTPase"/>
</dbReference>
<evidence type="ECO:0000313" key="3">
    <source>
        <dbReference type="Proteomes" id="UP001530293"/>
    </source>
</evidence>
<sequence length="489" mass="55384">MMCTATTSTPNKNIIATSIQRSRTKFRLVTFLKLFLLKALCSLVVINVYMATQISTVPQLENISLSMKKVMHLKGGDEDKIALNNIQDQRNNNEQHQIHTAIINHSTNTIKDDKMMITPNAQDGTLQGKERLWTILQTRNITQVNANYWASVPSWDTILRNIHRSKNEEEKNKHFVDGGGGSTPPTLPSPIIHGLETCSTFQQQTSINPSQRRIAPAGLFNTGTNYLSVLLEYNCQNSHRVSKFHGNAKRGHGNEWEVPWGKHTPASFRRNYTKSKIKKYEIEEVLPIILIRNPFSWMKSMCRNPYTVRWKGMHDAKTCPQLKYAMDGTSVGNVDEEYNAINVSYGPGPSHHKSLGHLWNDWYGEYLYSNTNNGSGGTTTTSAPFPRLIVRFEDIIFFPYEVTQQICTCAGGILGHRIDDKDVVNGTFHYVVRSAKAGVGHGPASQRNGLIDSWVRYGRDNPKDEYSESEIQVAKEILDPWIMETFEYG</sequence>
<dbReference type="EMBL" id="JALLBG020000092">
    <property type="protein sequence ID" value="KAL3765708.1"/>
    <property type="molecule type" value="Genomic_DNA"/>
</dbReference>